<keyword evidence="10" id="KW-1185">Reference proteome</keyword>
<dbReference type="GeneID" id="48545195"/>
<dbReference type="RefSeq" id="WP_016198226.1">
    <property type="nucleotide sequence ID" value="NZ_CP014338.1"/>
</dbReference>
<dbReference type="SUPFAM" id="SSF63411">
    <property type="entry name" value="LuxS/MPP-like metallohydrolase"/>
    <property type="match status" value="2"/>
</dbReference>
<dbReference type="InterPro" id="IPR011249">
    <property type="entry name" value="Metalloenz_LuxS/M16"/>
</dbReference>
<accession>A0A1V3U1Z7</accession>
<dbReference type="KEGG" id="emg:BBD33_14555"/>
<feature type="signal peptide" evidence="6">
    <location>
        <begin position="1"/>
        <end position="20"/>
    </location>
</feature>
<dbReference type="GO" id="GO:0008237">
    <property type="term" value="F:metallopeptidase activity"/>
    <property type="evidence" value="ECO:0007669"/>
    <property type="project" value="UniProtKB-KW"/>
</dbReference>
<keyword evidence="3" id="KW-0378">Hydrolase</keyword>
<evidence type="ECO:0000256" key="5">
    <source>
        <dbReference type="ARBA" id="ARBA00023049"/>
    </source>
</evidence>
<dbReference type="EMBL" id="MPOG01000007">
    <property type="protein sequence ID" value="OOH96685.1"/>
    <property type="molecule type" value="Genomic_DNA"/>
</dbReference>
<keyword evidence="2" id="KW-0645">Protease</keyword>
<comment type="caution">
    <text evidence="9">The sequence shown here is derived from an EMBL/GenBank/DDBJ whole genome shotgun (WGS) entry which is preliminary data.</text>
</comment>
<keyword evidence="6" id="KW-0732">Signal</keyword>
<evidence type="ECO:0000313" key="10">
    <source>
        <dbReference type="Proteomes" id="UP000188947"/>
    </source>
</evidence>
<keyword evidence="4" id="KW-0862">Zinc</keyword>
<evidence type="ECO:0000256" key="4">
    <source>
        <dbReference type="ARBA" id="ARBA00022833"/>
    </source>
</evidence>
<dbReference type="AlphaFoldDB" id="A0A1V3U1Z7"/>
<dbReference type="STRING" id="238.BBD35_16825"/>
<proteinExistence type="inferred from homology"/>
<dbReference type="Proteomes" id="UP000188947">
    <property type="component" value="Unassembled WGS sequence"/>
</dbReference>
<comment type="similarity">
    <text evidence="1">Belongs to the peptidase M16 family.</text>
</comment>
<dbReference type="Gene3D" id="3.30.830.10">
    <property type="entry name" value="Metalloenzyme, LuxS/M16 peptidase-like"/>
    <property type="match status" value="2"/>
</dbReference>
<dbReference type="InterPro" id="IPR011765">
    <property type="entry name" value="Pept_M16_N"/>
</dbReference>
<evidence type="ECO:0000256" key="1">
    <source>
        <dbReference type="ARBA" id="ARBA00007261"/>
    </source>
</evidence>
<evidence type="ECO:0000256" key="3">
    <source>
        <dbReference type="ARBA" id="ARBA00022801"/>
    </source>
</evidence>
<reference evidence="9 10" key="1">
    <citation type="submission" date="2016-11" db="EMBL/GenBank/DDBJ databases">
        <title>Genome sequence and comparative genomic analysis of clinical strain Elizabethkingia meningoseptica 61421 PRCM.</title>
        <authorList>
            <person name="Wang M."/>
            <person name="Hu S."/>
            <person name="Cao L."/>
            <person name="Jiang T."/>
            <person name="Zhou Y."/>
            <person name="Ming D."/>
        </authorList>
    </citation>
    <scope>NUCLEOTIDE SEQUENCE [LARGE SCALE GENOMIC DNA]</scope>
    <source>
        <strain evidence="9 10">61421 PRCM</strain>
    </source>
</reference>
<dbReference type="Pfam" id="PF05193">
    <property type="entry name" value="Peptidase_M16_C"/>
    <property type="match status" value="1"/>
</dbReference>
<dbReference type="PANTHER" id="PTHR43690">
    <property type="entry name" value="NARDILYSIN"/>
    <property type="match status" value="1"/>
</dbReference>
<keyword evidence="5" id="KW-0482">Metalloprotease</keyword>
<organism evidence="9 10">
    <name type="scientific">Elizabethkingia meningoseptica</name>
    <name type="common">Chryseobacterium meningosepticum</name>
    <dbReference type="NCBI Taxonomy" id="238"/>
    <lineage>
        <taxon>Bacteria</taxon>
        <taxon>Pseudomonadati</taxon>
        <taxon>Bacteroidota</taxon>
        <taxon>Flavobacteriia</taxon>
        <taxon>Flavobacteriales</taxon>
        <taxon>Weeksellaceae</taxon>
        <taxon>Elizabethkingia</taxon>
    </lineage>
</organism>
<dbReference type="PANTHER" id="PTHR43690:SF17">
    <property type="entry name" value="PROTEIN YHJJ"/>
    <property type="match status" value="1"/>
</dbReference>
<dbReference type="Pfam" id="PF00675">
    <property type="entry name" value="Peptidase_M16"/>
    <property type="match status" value="1"/>
</dbReference>
<sequence>MKKRVLSFASLAFLGILMNAQEIKFEEYDLPNGLHVILHKDNSAPTVTTSVYYSVGSKDEVKGRTGFAHFFEHLLFEGTKNIKRGDWSKIVSSNGGSNNATTDNDRTYYYEDFPSNNEQLGLWMEAERMRHAVISQVGVDTQREVVKEEKRLRFDNTPYGNLFTALTANMFPTSQYGWTPIGSMEDLNSAKLEEFQAFYKKFYIPNNAVLVVAGDIKPEQTKKWINEYFASIPKGTEITRTFTEDAPITQEKSVNFTDPNIQLPMYLYTYRTPGSTTRDSKIMDMVSTYLSGGKSSVLYKKLVDQDKKALEVGAESLAFQKAGLFACIAIPMGKTTEAELRSVLDSEIKKLQTDLISDQDFQMLQNKVENQFVNQNSSIHGIAESLATYYAQSGNTNLINKEIDIYRGITKEDIRNAAKKYLNPNQRVIINYLPEKK</sequence>
<feature type="chain" id="PRO_5010700328" evidence="6">
    <location>
        <begin position="21"/>
        <end position="437"/>
    </location>
</feature>
<protein>
    <submittedName>
        <fullName evidence="9">Peptidase M16</fullName>
    </submittedName>
</protein>
<feature type="domain" description="Peptidase M16 N-terminal" evidence="7">
    <location>
        <begin position="36"/>
        <end position="175"/>
    </location>
</feature>
<evidence type="ECO:0000256" key="2">
    <source>
        <dbReference type="ARBA" id="ARBA00022670"/>
    </source>
</evidence>
<feature type="domain" description="Peptidase M16 C-terminal" evidence="8">
    <location>
        <begin position="191"/>
        <end position="367"/>
    </location>
</feature>
<gene>
    <name evidence="9" type="ORF">BMF97_05285</name>
</gene>
<dbReference type="GO" id="GO:0006508">
    <property type="term" value="P:proteolysis"/>
    <property type="evidence" value="ECO:0007669"/>
    <property type="project" value="UniProtKB-KW"/>
</dbReference>
<dbReference type="InterPro" id="IPR050626">
    <property type="entry name" value="Peptidase_M16"/>
</dbReference>
<dbReference type="InterPro" id="IPR007863">
    <property type="entry name" value="Peptidase_M16_C"/>
</dbReference>
<evidence type="ECO:0000259" key="8">
    <source>
        <dbReference type="Pfam" id="PF05193"/>
    </source>
</evidence>
<dbReference type="OrthoDB" id="9811314at2"/>
<dbReference type="GO" id="GO:0046872">
    <property type="term" value="F:metal ion binding"/>
    <property type="evidence" value="ECO:0007669"/>
    <property type="project" value="InterPro"/>
</dbReference>
<evidence type="ECO:0000259" key="7">
    <source>
        <dbReference type="Pfam" id="PF00675"/>
    </source>
</evidence>
<evidence type="ECO:0000256" key="6">
    <source>
        <dbReference type="SAM" id="SignalP"/>
    </source>
</evidence>
<evidence type="ECO:0000313" key="9">
    <source>
        <dbReference type="EMBL" id="OOH96685.1"/>
    </source>
</evidence>
<name>A0A1V3U1Z7_ELIME</name>
<dbReference type="eggNOG" id="COG0612">
    <property type="taxonomic scope" value="Bacteria"/>
</dbReference>